<dbReference type="Proteomes" id="UP000887572">
    <property type="component" value="Unplaced"/>
</dbReference>
<dbReference type="SMART" id="SM00295">
    <property type="entry name" value="B41"/>
    <property type="match status" value="1"/>
</dbReference>
<dbReference type="InterPro" id="IPR014847">
    <property type="entry name" value="FA"/>
</dbReference>
<dbReference type="CDD" id="cd13193">
    <property type="entry name" value="FERM_C_FARP1-like"/>
    <property type="match status" value="1"/>
</dbReference>
<name>A0A914GZA3_GLORO</name>
<feature type="compositionally biased region" description="Basic and acidic residues" evidence="1">
    <location>
        <begin position="902"/>
        <end position="913"/>
    </location>
</feature>
<feature type="compositionally biased region" description="Low complexity" evidence="1">
    <location>
        <begin position="1255"/>
        <end position="1282"/>
    </location>
</feature>
<dbReference type="FunFam" id="2.30.29.30:FF:000002">
    <property type="entry name" value="Band 4.1-like protein 5 isoform 1"/>
    <property type="match status" value="1"/>
</dbReference>
<evidence type="ECO:0000256" key="1">
    <source>
        <dbReference type="SAM" id="MobiDB-lite"/>
    </source>
</evidence>
<dbReference type="SUPFAM" id="SSF47031">
    <property type="entry name" value="Second domain of FERM"/>
    <property type="match status" value="1"/>
</dbReference>
<dbReference type="InterPro" id="IPR011993">
    <property type="entry name" value="PH-like_dom_sf"/>
</dbReference>
<feature type="region of interest" description="Disordered" evidence="1">
    <location>
        <begin position="1004"/>
        <end position="1055"/>
    </location>
</feature>
<evidence type="ECO:0000259" key="2">
    <source>
        <dbReference type="PROSITE" id="PS50057"/>
    </source>
</evidence>
<dbReference type="InterPro" id="IPR019747">
    <property type="entry name" value="FERM_CS"/>
</dbReference>
<evidence type="ECO:0000313" key="4">
    <source>
        <dbReference type="WBParaSite" id="Gr19_v10_g12492.t2"/>
    </source>
</evidence>
<dbReference type="InterPro" id="IPR014352">
    <property type="entry name" value="FERM/acyl-CoA-bd_prot_sf"/>
</dbReference>
<dbReference type="Pfam" id="PF09379">
    <property type="entry name" value="FERM_N"/>
    <property type="match status" value="1"/>
</dbReference>
<dbReference type="Pfam" id="PF09380">
    <property type="entry name" value="FERM_C"/>
    <property type="match status" value="1"/>
</dbReference>
<dbReference type="Gene3D" id="3.10.20.90">
    <property type="entry name" value="Phosphatidylinositol 3-kinase Catalytic Subunit, Chain A, domain 1"/>
    <property type="match status" value="1"/>
</dbReference>
<dbReference type="InterPro" id="IPR018979">
    <property type="entry name" value="FERM_N"/>
</dbReference>
<dbReference type="SUPFAM" id="SSF50729">
    <property type="entry name" value="PH domain-like"/>
    <property type="match status" value="1"/>
</dbReference>
<feature type="region of interest" description="Disordered" evidence="1">
    <location>
        <begin position="1251"/>
        <end position="1282"/>
    </location>
</feature>
<keyword evidence="3" id="KW-1185">Reference proteome</keyword>
<feature type="region of interest" description="Disordered" evidence="1">
    <location>
        <begin position="813"/>
        <end position="833"/>
    </location>
</feature>
<dbReference type="InterPro" id="IPR000299">
    <property type="entry name" value="FERM_domain"/>
</dbReference>
<protein>
    <submittedName>
        <fullName evidence="4">FERM domain-containing protein</fullName>
    </submittedName>
</protein>
<dbReference type="FunFam" id="3.10.20.90:FF:000040">
    <property type="entry name" value="FERM, RhoGEF and pleckstrin domain-containing protein"/>
    <property type="match status" value="1"/>
</dbReference>
<dbReference type="InterPro" id="IPR018980">
    <property type="entry name" value="FERM_PH-like_C"/>
</dbReference>
<dbReference type="PROSITE" id="PS50057">
    <property type="entry name" value="FERM_3"/>
    <property type="match status" value="1"/>
</dbReference>
<dbReference type="GO" id="GO:0005085">
    <property type="term" value="F:guanyl-nucleotide exchange factor activity"/>
    <property type="evidence" value="ECO:0007669"/>
    <property type="project" value="TreeGrafter"/>
</dbReference>
<dbReference type="CDD" id="cd17098">
    <property type="entry name" value="FERM_F1_FARP1_like"/>
    <property type="match status" value="1"/>
</dbReference>
<feature type="compositionally biased region" description="Polar residues" evidence="1">
    <location>
        <begin position="1034"/>
        <end position="1044"/>
    </location>
</feature>
<dbReference type="InterPro" id="IPR029071">
    <property type="entry name" value="Ubiquitin-like_domsf"/>
</dbReference>
<dbReference type="WBParaSite" id="Gr19_v10_g12492.t2">
    <property type="protein sequence ID" value="Gr19_v10_g12492.t2"/>
    <property type="gene ID" value="Gr19_v10_g12492"/>
</dbReference>
<feature type="compositionally biased region" description="Low complexity" evidence="1">
    <location>
        <begin position="472"/>
        <end position="486"/>
    </location>
</feature>
<dbReference type="SMART" id="SM01195">
    <property type="entry name" value="FA"/>
    <property type="match status" value="1"/>
</dbReference>
<feature type="domain" description="FERM" evidence="2">
    <location>
        <begin position="31"/>
        <end position="317"/>
    </location>
</feature>
<dbReference type="PANTHER" id="PTHR45858:SF5">
    <property type="entry name" value="MOESIN_EZRIN_RADIXIN HOMOLOG 1"/>
    <property type="match status" value="1"/>
</dbReference>
<feature type="region of interest" description="Disordered" evidence="1">
    <location>
        <begin position="849"/>
        <end position="928"/>
    </location>
</feature>
<dbReference type="PROSITE" id="PS00660">
    <property type="entry name" value="FERM_1"/>
    <property type="match status" value="1"/>
</dbReference>
<dbReference type="SUPFAM" id="SSF54236">
    <property type="entry name" value="Ubiquitin-like"/>
    <property type="match status" value="1"/>
</dbReference>
<sequence length="1282" mass="139511">MQKPVTSKIPHGVGCPPPPGMDPRKGKGKLMCIKVRMLDDSVGVFHLGHKAAGQALFDEVCRYLNLLESDYFGLEFIDSFGNRCWLDKDKSILRQILVAQSDARFLFIVKFYTPNPAELEEEYTRYLFALQIRRDLSRGELLCTNENTAALLVALIVQSECGDFSPLDYSDANVYLAGTHFVPQQTHAFAQAVMEQHRRLIGMEPAEADFTLLETARRCDFYGLRLHPARDIEGTEVALAVAHMGIKVFHQMNCVTTFSWAKVRKFSFKRKRLMIKVHPDSFQFYKETIEFSFENRDDCKNFWKKCVEHHSFFRCAEPVVVAGAKGGEDGGRKQYQQQQQHHHHLFSRGSNFQYRGRTQKQLIDYVREHRKRREPFQRPLRRGNAMFTGGGTNFGTNSLGRAAQFLVSDRMVKDSEAMGNGQHRNGRVEEANFACTFPSLCAQHQQQQKLQNGGKGRPKSALLSDEKRNQKSSKQQQQQPQLSMQNSYHAGMAQRQENGIATEAHQNSVAAAETMALFHQHMDPMCMSMPNVLLTTDSPIGPAAMAKLSPPSAANASASFLHSAHKSVSGENFHYAAELREDNLSEDLFILGSYRVGGRGAFQRLAPQQKDGAASSTASSQSDIVSAVHSPVDPRVYQTTFTTKRVGNVIMKRVMNNDITPTPTAVGADVKPSAHRRPPLTSRSAVDAGDPGDESDSLASSSAAFSDYSLAATAPPSACYPPTTTVSMAPSFARSTATGRIRCTPPPAVATQQQQSIPVTIANQVLLPVHLRNEVPVPIDAPPPVNIVSRPGQQQQPAMSTKTTIIRPVLLPSPATTTNSLDKGLSGRTALSSSSTIASAGSSCIIVKRRPSSSTASSASTPTQSTTAQRRPIVVAKASPSPPPPILHINGGLEAAKTKQNRQKEDTTNRESDGNSSCDGGRGDGPMPGCVIQRQDLVITAGGIALRGAKSGESVVEKPKVLPKPDLGTLMGLIGQHKQSETNRNLVDPLESILKDVRSMNEALDGLESPTGSGGTPRSQSSQKVGAVAATAADEQQQAVSGAVSSRRRPPDAISVESDEWPSVRTLHLFNNGNNRVPYTLTVRDLSGGQTTTIGDGEEKQREGAALASSAFSTGGCGRSRNATTPEGPLAMIGGAALRHKSLELVQRKRLPAQGAFSSQDHSITATSPEAGNVFEYVVSQRRRSASSDRLIVAHSTQCQQNRRVSNRRQTQPVEMVGKWTTGRGEDIQISADLTEEKDEKIVGILPSEVLGIPTQNSEDSASSASTQQQQRLPQQLLETDF</sequence>
<dbReference type="InterPro" id="IPR041788">
    <property type="entry name" value="FARP1/FARP2/FRMD7_FERM_C"/>
</dbReference>
<dbReference type="SMART" id="SM01196">
    <property type="entry name" value="FERM_C"/>
    <property type="match status" value="1"/>
</dbReference>
<dbReference type="CDD" id="cd14473">
    <property type="entry name" value="FERM_B-lobe"/>
    <property type="match status" value="1"/>
</dbReference>
<accession>A0A914GZA3</accession>
<dbReference type="InterPro" id="IPR019749">
    <property type="entry name" value="Band_41_domain"/>
</dbReference>
<feature type="compositionally biased region" description="Low complexity" evidence="1">
    <location>
        <begin position="849"/>
        <end position="879"/>
    </location>
</feature>
<dbReference type="InterPro" id="IPR035963">
    <property type="entry name" value="FERM_2"/>
</dbReference>
<feature type="region of interest" description="Disordered" evidence="1">
    <location>
        <begin position="659"/>
        <end position="700"/>
    </location>
</feature>
<dbReference type="Gene3D" id="2.30.29.30">
    <property type="entry name" value="Pleckstrin-homology domain (PH domain)/Phosphotyrosine-binding domain (PTB)"/>
    <property type="match status" value="1"/>
</dbReference>
<dbReference type="PRINTS" id="PR00935">
    <property type="entry name" value="BAND41"/>
</dbReference>
<dbReference type="InterPro" id="IPR019748">
    <property type="entry name" value="FERM_central"/>
</dbReference>
<dbReference type="Pfam" id="PF00373">
    <property type="entry name" value="FERM_M"/>
    <property type="match status" value="1"/>
</dbReference>
<dbReference type="FunFam" id="1.20.80.10:FF:000005">
    <property type="entry name" value="FERM, RhoGEF and pleckstrin domain-containing protein 1"/>
    <property type="match status" value="1"/>
</dbReference>
<dbReference type="Gene3D" id="1.20.80.10">
    <property type="match status" value="1"/>
</dbReference>
<dbReference type="PANTHER" id="PTHR45858">
    <property type="entry name" value="FERM DOMAIN CONTAINING PROTEIN"/>
    <property type="match status" value="1"/>
</dbReference>
<feature type="region of interest" description="Disordered" evidence="1">
    <location>
        <begin position="446"/>
        <end position="486"/>
    </location>
</feature>
<dbReference type="Pfam" id="PF08736">
    <property type="entry name" value="FA"/>
    <property type="match status" value="1"/>
</dbReference>
<dbReference type="InterPro" id="IPR051835">
    <property type="entry name" value="RAC1-GEF"/>
</dbReference>
<evidence type="ECO:0000313" key="3">
    <source>
        <dbReference type="Proteomes" id="UP000887572"/>
    </source>
</evidence>
<organism evidence="3 4">
    <name type="scientific">Globodera rostochiensis</name>
    <name type="common">Golden nematode worm</name>
    <name type="synonym">Heterodera rostochiensis</name>
    <dbReference type="NCBI Taxonomy" id="31243"/>
    <lineage>
        <taxon>Eukaryota</taxon>
        <taxon>Metazoa</taxon>
        <taxon>Ecdysozoa</taxon>
        <taxon>Nematoda</taxon>
        <taxon>Chromadorea</taxon>
        <taxon>Rhabditida</taxon>
        <taxon>Tylenchina</taxon>
        <taxon>Tylenchomorpha</taxon>
        <taxon>Tylenchoidea</taxon>
        <taxon>Heteroderidae</taxon>
        <taxon>Heteroderinae</taxon>
        <taxon>Globodera</taxon>
    </lineage>
</organism>
<proteinExistence type="predicted"/>
<feature type="region of interest" description="Disordered" evidence="1">
    <location>
        <begin position="1"/>
        <end position="23"/>
    </location>
</feature>
<reference evidence="4" key="1">
    <citation type="submission" date="2022-11" db="UniProtKB">
        <authorList>
            <consortium name="WormBaseParasite"/>
        </authorList>
    </citation>
    <scope>IDENTIFICATION</scope>
</reference>